<keyword evidence="4" id="KW-1003">Cell membrane</keyword>
<dbReference type="InterPro" id="IPR037294">
    <property type="entry name" value="ABC_BtuC-like"/>
</dbReference>
<reference evidence="9 10" key="1">
    <citation type="journal article" date="2007" name="Archaea">
        <title>The genome of Hyperthermus butylicus: a sulfur-reducing, peptide fermenting, neutrophilic Crenarchaeote growing up to 108 degrees C.</title>
        <authorList>
            <person name="Brugger K."/>
            <person name="Chen L."/>
            <person name="Stark M."/>
            <person name="Zibat A."/>
            <person name="Redder P."/>
            <person name="Ruepp A."/>
            <person name="Awayez M."/>
            <person name="She Q."/>
            <person name="Garrett R.A."/>
            <person name="Klenk H.P."/>
        </authorList>
    </citation>
    <scope>NUCLEOTIDE SEQUENCE [LARGE SCALE GENOMIC DNA]</scope>
    <source>
        <strain evidence="10">DSM 5456 / JCM 9403 / PLM1-5</strain>
    </source>
</reference>
<keyword evidence="3" id="KW-0813">Transport</keyword>
<dbReference type="EMBL" id="CP000493">
    <property type="protein sequence ID" value="ABM80044.1"/>
    <property type="molecule type" value="Genomic_DNA"/>
</dbReference>
<proteinExistence type="inferred from homology"/>
<feature type="transmembrane region" description="Helical" evidence="8">
    <location>
        <begin position="47"/>
        <end position="65"/>
    </location>
</feature>
<dbReference type="RefSeq" id="WP_011821361.1">
    <property type="nucleotide sequence ID" value="NC_008818.1"/>
</dbReference>
<dbReference type="EnsemblBacteria" id="ABM80044">
    <property type="protein sequence ID" value="ABM80044"/>
    <property type="gene ID" value="Hbut_0172"/>
</dbReference>
<comment type="subcellular location">
    <subcellularLocation>
        <location evidence="1">Cell membrane</location>
        <topology evidence="1">Multi-pass membrane protein</topology>
    </subcellularLocation>
</comment>
<dbReference type="PANTHER" id="PTHR30472:SF25">
    <property type="entry name" value="ABC TRANSPORTER PERMEASE PROTEIN MJ0876-RELATED"/>
    <property type="match status" value="1"/>
</dbReference>
<evidence type="ECO:0000256" key="3">
    <source>
        <dbReference type="ARBA" id="ARBA00022448"/>
    </source>
</evidence>
<evidence type="ECO:0000256" key="1">
    <source>
        <dbReference type="ARBA" id="ARBA00004651"/>
    </source>
</evidence>
<evidence type="ECO:0000313" key="10">
    <source>
        <dbReference type="Proteomes" id="UP000002593"/>
    </source>
</evidence>
<protein>
    <submittedName>
        <fullName evidence="9">ABC-type transport</fullName>
    </submittedName>
</protein>
<dbReference type="HOGENOM" id="CLU_013016_1_1_2"/>
<dbReference type="KEGG" id="hbu:Hbut_0172"/>
<dbReference type="Pfam" id="PF01032">
    <property type="entry name" value="FecCD"/>
    <property type="match status" value="1"/>
</dbReference>
<feature type="transmembrane region" description="Helical" evidence="8">
    <location>
        <begin position="221"/>
        <end position="254"/>
    </location>
</feature>
<evidence type="ECO:0000256" key="5">
    <source>
        <dbReference type="ARBA" id="ARBA00022692"/>
    </source>
</evidence>
<keyword evidence="7 8" id="KW-0472">Membrane</keyword>
<dbReference type="STRING" id="415426.Hbut_0172"/>
<dbReference type="Gene3D" id="1.10.3470.10">
    <property type="entry name" value="ABC transporter involved in vitamin B12 uptake, BtuC"/>
    <property type="match status" value="1"/>
</dbReference>
<dbReference type="GeneID" id="4781619"/>
<evidence type="ECO:0000256" key="8">
    <source>
        <dbReference type="SAM" id="Phobius"/>
    </source>
</evidence>
<comment type="similarity">
    <text evidence="2">Belongs to the binding-protein-dependent transport system permease family. FecCD subfamily.</text>
</comment>
<feature type="transmembrane region" description="Helical" evidence="8">
    <location>
        <begin position="181"/>
        <end position="201"/>
    </location>
</feature>
<dbReference type="GO" id="GO:0005886">
    <property type="term" value="C:plasma membrane"/>
    <property type="evidence" value="ECO:0007669"/>
    <property type="project" value="UniProtKB-SubCell"/>
</dbReference>
<dbReference type="GO" id="GO:0022857">
    <property type="term" value="F:transmembrane transporter activity"/>
    <property type="evidence" value="ECO:0007669"/>
    <property type="project" value="InterPro"/>
</dbReference>
<dbReference type="SUPFAM" id="SSF81345">
    <property type="entry name" value="ABC transporter involved in vitamin B12 uptake, BtuC"/>
    <property type="match status" value="1"/>
</dbReference>
<sequence>MASFLPLTITLLLFPLLILASLAVGPAGLVNPLDPGSQLIARLRLMRTLLAVGVGTALGLSGTLVQYSVANPLASPSILGVSAGALAAASAAYIVYRGSPPPAAPLAAAVMGGLAAYALTLAIASRAGLTRVSMVLAGIAVSSSLAGIASMLVIYINARYHVASALLLMGSFAYAVEEKVLVAAVAALVAAATALILANPLDALSYGDETALSLGYSPAKIRLAATAAAVAATAATVYAAGLIGFADLVAANIARSIAGSHPSRSAPASALIGAEIALAADIAGRLAATTIRLGEIPAGLLTSTVGGLFLAFLVARKAGQGW</sequence>
<keyword evidence="6 8" id="KW-1133">Transmembrane helix</keyword>
<dbReference type="AlphaFoldDB" id="A2BJ83"/>
<gene>
    <name evidence="9" type="ordered locus">Hbut_0172</name>
</gene>
<feature type="transmembrane region" description="Helical" evidence="8">
    <location>
        <begin position="102"/>
        <end position="123"/>
    </location>
</feature>
<evidence type="ECO:0000256" key="4">
    <source>
        <dbReference type="ARBA" id="ARBA00022475"/>
    </source>
</evidence>
<feature type="transmembrane region" description="Helical" evidence="8">
    <location>
        <begin position="77"/>
        <end position="96"/>
    </location>
</feature>
<feature type="transmembrane region" description="Helical" evidence="8">
    <location>
        <begin position="296"/>
        <end position="315"/>
    </location>
</feature>
<evidence type="ECO:0000256" key="6">
    <source>
        <dbReference type="ARBA" id="ARBA00022989"/>
    </source>
</evidence>
<evidence type="ECO:0000313" key="9">
    <source>
        <dbReference type="EMBL" id="ABM80044.1"/>
    </source>
</evidence>
<accession>A2BJ83</accession>
<evidence type="ECO:0000256" key="7">
    <source>
        <dbReference type="ARBA" id="ARBA00023136"/>
    </source>
</evidence>
<feature type="transmembrane region" description="Helical" evidence="8">
    <location>
        <begin position="160"/>
        <end position="176"/>
    </location>
</feature>
<feature type="transmembrane region" description="Helical" evidence="8">
    <location>
        <begin position="135"/>
        <end position="154"/>
    </location>
</feature>
<dbReference type="PANTHER" id="PTHR30472">
    <property type="entry name" value="FERRIC ENTEROBACTIN TRANSPORT SYSTEM PERMEASE PROTEIN"/>
    <property type="match status" value="1"/>
</dbReference>
<dbReference type="eggNOG" id="arCOG01007">
    <property type="taxonomic scope" value="Archaea"/>
</dbReference>
<dbReference type="Proteomes" id="UP000002593">
    <property type="component" value="Chromosome"/>
</dbReference>
<name>A2BJ83_HYPBU</name>
<keyword evidence="10" id="KW-1185">Reference proteome</keyword>
<organism evidence="9 10">
    <name type="scientific">Hyperthermus butylicus (strain DSM 5456 / JCM 9403 / PLM1-5)</name>
    <dbReference type="NCBI Taxonomy" id="415426"/>
    <lineage>
        <taxon>Archaea</taxon>
        <taxon>Thermoproteota</taxon>
        <taxon>Thermoprotei</taxon>
        <taxon>Desulfurococcales</taxon>
        <taxon>Pyrodictiaceae</taxon>
        <taxon>Hyperthermus</taxon>
    </lineage>
</organism>
<evidence type="ECO:0000256" key="2">
    <source>
        <dbReference type="ARBA" id="ARBA00007935"/>
    </source>
</evidence>
<keyword evidence="5 8" id="KW-0812">Transmembrane</keyword>
<dbReference type="InterPro" id="IPR000522">
    <property type="entry name" value="ABC_transptr_permease_BtuC"/>
</dbReference>